<dbReference type="RefSeq" id="WP_153249072.1">
    <property type="nucleotide sequence ID" value="NZ_CP044205.1"/>
</dbReference>
<dbReference type="InParanoid" id="A0A5Q0BLT7"/>
<protein>
    <recommendedName>
        <fullName evidence="3">Transporter</fullName>
    </recommendedName>
</protein>
<evidence type="ECO:0000313" key="1">
    <source>
        <dbReference type="EMBL" id="QFY43088.1"/>
    </source>
</evidence>
<sequence length="473" mass="51418">MTTITANPNTGIFRRRTLELCIGLTLTGGLTMQPAIVEAKSKRHQPTRQEIELEDENAELRRQVSELQSKLNAAPATNASATPFAATPIPKSTAPVTAAAAPAAAANGGMACGANMGGMKMEPGSKFLMNPVWGGLDMFWNMPKDSIMMNVKWMHNQQNGLGQGTSSVPVNVASSPYNKYMMPGASQSMDMFMFMPMWGVTEDITLMAMINYMYMSMPSQMLMGNPLQSYSMSPMNTGGIMDTDFDIIYRISHDFVGTFQVSAPTGSTQQTYNPSGMVGYQPGACKGMMSGPGCWNQLTSYGMQMGAGVPGLMPALTYNWISEDAQWNLGGQASYNAFAGTNNGWSPGNMFKLSVWAQHELFDDWTVWLRSNFTDQAQIQGCSNQISGIAYCENRSLTNTYMPGFNPSMYGGKVATLLLGFSYTYGMFNIGVEGGIPVYQNLNVGDNTMSNGQPIGMQLQNAYYINAGTSFMF</sequence>
<dbReference type="OrthoDB" id="5450709at2"/>
<proteinExistence type="predicted"/>
<dbReference type="KEGG" id="mmob:F6R98_11040"/>
<evidence type="ECO:0000313" key="2">
    <source>
        <dbReference type="Proteomes" id="UP000325755"/>
    </source>
</evidence>
<keyword evidence="2" id="KW-1185">Reference proteome</keyword>
<accession>A0A5Q0BLT7</accession>
<dbReference type="AlphaFoldDB" id="A0A5Q0BLT7"/>
<reference evidence="1 2" key="1">
    <citation type="submission" date="2019-09" db="EMBL/GenBank/DDBJ databases">
        <title>Ecophysiology of the spiral-shaped methanotroph Methylospira mobilis as revealed by the complete genome sequence.</title>
        <authorList>
            <person name="Oshkin I.Y."/>
            <person name="Dedysh S.N."/>
            <person name="Miroshnikov K."/>
            <person name="Danilova O.V."/>
            <person name="Hakobyan A."/>
            <person name="Liesack W."/>
        </authorList>
    </citation>
    <scope>NUCLEOTIDE SEQUENCE [LARGE SCALE GENOMIC DNA]</scope>
    <source>
        <strain evidence="1 2">Shm1</strain>
    </source>
</reference>
<name>A0A5Q0BLT7_9GAMM</name>
<organism evidence="1 2">
    <name type="scientific">Candidatus Methylospira mobilis</name>
    <dbReference type="NCBI Taxonomy" id="1808979"/>
    <lineage>
        <taxon>Bacteria</taxon>
        <taxon>Pseudomonadati</taxon>
        <taxon>Pseudomonadota</taxon>
        <taxon>Gammaproteobacteria</taxon>
        <taxon>Methylococcales</taxon>
        <taxon>Methylococcaceae</taxon>
        <taxon>Candidatus Methylospira</taxon>
    </lineage>
</organism>
<evidence type="ECO:0008006" key="3">
    <source>
        <dbReference type="Google" id="ProtNLM"/>
    </source>
</evidence>
<dbReference type="Proteomes" id="UP000325755">
    <property type="component" value="Chromosome"/>
</dbReference>
<gene>
    <name evidence="1" type="ORF">F6R98_11040</name>
</gene>
<dbReference type="EMBL" id="CP044205">
    <property type="protein sequence ID" value="QFY43088.1"/>
    <property type="molecule type" value="Genomic_DNA"/>
</dbReference>